<dbReference type="Proteomes" id="UP000437862">
    <property type="component" value="Chromosome"/>
</dbReference>
<evidence type="ECO:0000313" key="2">
    <source>
        <dbReference type="EMBL" id="QGZ41980.1"/>
    </source>
</evidence>
<dbReference type="OrthoDB" id="8704355at2"/>
<sequence>MNKSAAVVAIALAFTTYAQAESKKSWDSTFRLLKGEYLIYGGTLGEAQQPTGNDRKVSLKVTGQVAKDMFDSMYPDEKVTCTDVEGYRERRKGEVFCTYDRQDGYACYFGFDLRTGRSIGGASC</sequence>
<gene>
    <name evidence="2" type="ORF">GO485_24965</name>
    <name evidence="3" type="ORF">IP92_04343</name>
</gene>
<reference evidence="3 4" key="1">
    <citation type="journal article" date="2015" name="Stand. Genomic Sci.">
        <title>Genomic Encyclopedia of Bacterial and Archaeal Type Strains, Phase III: the genomes of soil and plant-associated and newly described type strains.</title>
        <authorList>
            <person name="Whitman W.B."/>
            <person name="Woyke T."/>
            <person name="Klenk H.P."/>
            <person name="Zhou Y."/>
            <person name="Lilburn T.G."/>
            <person name="Beck B.J."/>
            <person name="De Vos P."/>
            <person name="Vandamme P."/>
            <person name="Eisen J.A."/>
            <person name="Garrity G."/>
            <person name="Hugenholtz P."/>
            <person name="Kyrpides N.C."/>
        </authorList>
    </citation>
    <scope>NUCLEOTIDE SEQUENCE [LARGE SCALE GENOMIC DNA]</scope>
    <source>
        <strain evidence="3 4">CGMCC 1.10685</strain>
    </source>
</reference>
<proteinExistence type="predicted"/>
<evidence type="ECO:0000313" key="5">
    <source>
        <dbReference type="Proteomes" id="UP000437862"/>
    </source>
</evidence>
<keyword evidence="5" id="KW-1185">Reference proteome</keyword>
<feature type="chain" id="PRO_5044617778" evidence="1">
    <location>
        <begin position="21"/>
        <end position="124"/>
    </location>
</feature>
<dbReference type="RefSeq" id="WP_145879043.1">
    <property type="nucleotide sequence ID" value="NZ_CP046904.1"/>
</dbReference>
<organism evidence="3 4">
    <name type="scientific">Pseudoduganella flava</name>
    <dbReference type="NCBI Taxonomy" id="871742"/>
    <lineage>
        <taxon>Bacteria</taxon>
        <taxon>Pseudomonadati</taxon>
        <taxon>Pseudomonadota</taxon>
        <taxon>Betaproteobacteria</taxon>
        <taxon>Burkholderiales</taxon>
        <taxon>Oxalobacteraceae</taxon>
        <taxon>Telluria group</taxon>
        <taxon>Pseudoduganella</taxon>
    </lineage>
</organism>
<dbReference type="AlphaFoldDB" id="A0A562PJ91"/>
<feature type="signal peptide" evidence="1">
    <location>
        <begin position="1"/>
        <end position="20"/>
    </location>
</feature>
<evidence type="ECO:0000256" key="1">
    <source>
        <dbReference type="SAM" id="SignalP"/>
    </source>
</evidence>
<dbReference type="EMBL" id="CP046904">
    <property type="protein sequence ID" value="QGZ41980.1"/>
    <property type="molecule type" value="Genomic_DNA"/>
</dbReference>
<evidence type="ECO:0000313" key="4">
    <source>
        <dbReference type="Proteomes" id="UP000315112"/>
    </source>
</evidence>
<reference evidence="3" key="2">
    <citation type="submission" date="2019-07" db="EMBL/GenBank/DDBJ databases">
        <authorList>
            <person name="Whitman W."/>
            <person name="Huntemann M."/>
            <person name="Clum A."/>
            <person name="Pillay M."/>
            <person name="Palaniappan K."/>
            <person name="Varghese N."/>
            <person name="Mikhailova N."/>
            <person name="Stamatis D."/>
            <person name="Reddy T."/>
            <person name="Daum C."/>
            <person name="Shapiro N."/>
            <person name="Ivanova N."/>
            <person name="Kyrpides N."/>
            <person name="Woyke T."/>
        </authorList>
    </citation>
    <scope>NUCLEOTIDE SEQUENCE</scope>
    <source>
        <strain evidence="3">CGMCC 1.10685</strain>
    </source>
</reference>
<keyword evidence="1" id="KW-0732">Signal</keyword>
<reference evidence="2 5" key="3">
    <citation type="submission" date="2019-12" db="EMBL/GenBank/DDBJ databases">
        <title>Draft Genome Sequences of Six Type Strains of the Genus Massilia.</title>
        <authorList>
            <person name="Miess H."/>
            <person name="Frediansyah A."/>
            <person name="Goeker M."/>
            <person name="Gross H."/>
        </authorList>
    </citation>
    <scope>NUCLEOTIDE SEQUENCE [LARGE SCALE GENOMIC DNA]</scope>
    <source>
        <strain evidence="2 5">DSM 26639</strain>
    </source>
</reference>
<protein>
    <submittedName>
        <fullName evidence="3">Uncharacterized protein</fullName>
    </submittedName>
</protein>
<accession>A0A562PJ91</accession>
<dbReference type="Proteomes" id="UP000315112">
    <property type="component" value="Unassembled WGS sequence"/>
</dbReference>
<name>A0A562PJ91_9BURK</name>
<evidence type="ECO:0000313" key="3">
    <source>
        <dbReference type="EMBL" id="TWI44393.1"/>
    </source>
</evidence>
<dbReference type="EMBL" id="VLKW01000009">
    <property type="protein sequence ID" value="TWI44393.1"/>
    <property type="molecule type" value="Genomic_DNA"/>
</dbReference>